<feature type="transmembrane region" description="Helical" evidence="11">
    <location>
        <begin position="519"/>
        <end position="542"/>
    </location>
</feature>
<evidence type="ECO:0000256" key="6">
    <source>
        <dbReference type="ARBA" id="ARBA00022692"/>
    </source>
</evidence>
<feature type="transmembrane region" description="Helical" evidence="11">
    <location>
        <begin position="399"/>
        <end position="421"/>
    </location>
</feature>
<feature type="transmembrane region" description="Helical" evidence="11">
    <location>
        <begin position="646"/>
        <end position="665"/>
    </location>
</feature>
<feature type="transmembrane region" description="Helical" evidence="11">
    <location>
        <begin position="6"/>
        <end position="28"/>
    </location>
</feature>
<evidence type="ECO:0000256" key="4">
    <source>
        <dbReference type="ARBA" id="ARBA00012483"/>
    </source>
</evidence>
<comment type="caution">
    <text evidence="13">The sequence shown here is derived from an EMBL/GenBank/DDBJ whole genome shotgun (WGS) entry which is preliminary data.</text>
</comment>
<dbReference type="GO" id="GO:0036503">
    <property type="term" value="P:ERAD pathway"/>
    <property type="evidence" value="ECO:0007669"/>
    <property type="project" value="TreeGrafter"/>
</dbReference>
<reference evidence="13" key="1">
    <citation type="submission" date="2019-03" db="EMBL/GenBank/DDBJ databases">
        <title>Improved annotation for the trematode Fasciola hepatica.</title>
        <authorList>
            <person name="Choi Y.-J."/>
            <person name="Martin J."/>
            <person name="Mitreva M."/>
        </authorList>
    </citation>
    <scope>NUCLEOTIDE SEQUENCE [LARGE SCALE GENOMIC DNA]</scope>
</reference>
<dbReference type="InterPro" id="IPR056521">
    <property type="entry name" value="MARCHF6-like_C"/>
</dbReference>
<evidence type="ECO:0000313" key="14">
    <source>
        <dbReference type="Proteomes" id="UP000230066"/>
    </source>
</evidence>
<protein>
    <recommendedName>
        <fullName evidence="4">RING-type E3 ubiquitin transferase</fullName>
        <ecNumber evidence="4">2.3.2.27</ecNumber>
    </recommendedName>
</protein>
<dbReference type="AlphaFoldDB" id="A0A4E0RB92"/>
<dbReference type="GO" id="GO:0061630">
    <property type="term" value="F:ubiquitin protein ligase activity"/>
    <property type="evidence" value="ECO:0007669"/>
    <property type="project" value="UniProtKB-EC"/>
</dbReference>
<evidence type="ECO:0000259" key="12">
    <source>
        <dbReference type="Pfam" id="PF23113"/>
    </source>
</evidence>
<feature type="region of interest" description="Disordered" evidence="10">
    <location>
        <begin position="263"/>
        <end position="290"/>
    </location>
</feature>
<feature type="transmembrane region" description="Helical" evidence="11">
    <location>
        <begin position="562"/>
        <end position="584"/>
    </location>
</feature>
<dbReference type="PANTHER" id="PTHR13145:SF0">
    <property type="entry name" value="E3 UBIQUITIN-PROTEIN LIGASE MARCHF6"/>
    <property type="match status" value="1"/>
</dbReference>
<comment type="pathway">
    <text evidence="3">Protein modification; protein ubiquitination.</text>
</comment>
<feature type="transmembrane region" description="Helical" evidence="11">
    <location>
        <begin position="605"/>
        <end position="626"/>
    </location>
</feature>
<dbReference type="PANTHER" id="PTHR13145">
    <property type="entry name" value="SSM4 PROTEIN"/>
    <property type="match status" value="1"/>
</dbReference>
<evidence type="ECO:0000256" key="11">
    <source>
        <dbReference type="SAM" id="Phobius"/>
    </source>
</evidence>
<keyword evidence="5" id="KW-0808">Transferase</keyword>
<evidence type="ECO:0000256" key="10">
    <source>
        <dbReference type="SAM" id="MobiDB-lite"/>
    </source>
</evidence>
<dbReference type="Pfam" id="PF23113">
    <property type="entry name" value="MARCHF6_C"/>
    <property type="match status" value="1"/>
</dbReference>
<evidence type="ECO:0000256" key="7">
    <source>
        <dbReference type="ARBA" id="ARBA00022786"/>
    </source>
</evidence>
<comment type="subcellular location">
    <subcellularLocation>
        <location evidence="2">Membrane</location>
        <topology evidence="2">Multi-pass membrane protein</topology>
    </subcellularLocation>
</comment>
<keyword evidence="8 11" id="KW-1133">Transmembrane helix</keyword>
<feature type="compositionally biased region" description="Low complexity" evidence="10">
    <location>
        <begin position="276"/>
        <end position="286"/>
    </location>
</feature>
<dbReference type="GO" id="GO:0005789">
    <property type="term" value="C:endoplasmic reticulum membrane"/>
    <property type="evidence" value="ECO:0007669"/>
    <property type="project" value="TreeGrafter"/>
</dbReference>
<dbReference type="EC" id="2.3.2.27" evidence="4"/>
<feature type="region of interest" description="Disordered" evidence="10">
    <location>
        <begin position="302"/>
        <end position="337"/>
    </location>
</feature>
<organism evidence="13 14">
    <name type="scientific">Fasciola hepatica</name>
    <name type="common">Liver fluke</name>
    <dbReference type="NCBI Taxonomy" id="6192"/>
    <lineage>
        <taxon>Eukaryota</taxon>
        <taxon>Metazoa</taxon>
        <taxon>Spiralia</taxon>
        <taxon>Lophotrochozoa</taxon>
        <taxon>Platyhelminthes</taxon>
        <taxon>Trematoda</taxon>
        <taxon>Digenea</taxon>
        <taxon>Plagiorchiida</taxon>
        <taxon>Echinostomata</taxon>
        <taxon>Echinostomatoidea</taxon>
        <taxon>Fasciolidae</taxon>
        <taxon>Fasciola</taxon>
    </lineage>
</organism>
<evidence type="ECO:0000256" key="5">
    <source>
        <dbReference type="ARBA" id="ARBA00022679"/>
    </source>
</evidence>
<accession>A0A4E0RB92</accession>
<evidence type="ECO:0000256" key="8">
    <source>
        <dbReference type="ARBA" id="ARBA00022989"/>
    </source>
</evidence>
<keyword evidence="14" id="KW-1185">Reference proteome</keyword>
<name>A0A4E0RB92_FASHE</name>
<sequence length="709" mass="79847">MEGLSTGIIGYVIFAGALVLFHCIFRLLGMPNACYWTGLCYVYIKVALVSLLELGIFPILCGLWIDTCTLSLFNSTLTQRAAVLHHAPIAFTFIHWAMGMLYIFYMASLLILARGVVRPGVFRFVYHFVDPDFKPIQDMIMQPLHIYLQRLIATYSIWGILIVLMLWLPLEVIRRTIPGFLPYQINVAHESPLDYSVEIILIQVVLPFLLDAHAKATVRQWLRGWCVLVSWLLNIRSFLLGDVPLEPGDLIITEDGVEMPYNPPGTYDTYGVAPEQGQSSSGQSFSTEQLWQEEHVSRPSEAAVPLSHPEVRPDQPHANAQQQPQHGPRGDEEGDEDLSRFMPYKRTSLFTLRLTGLLVIVLISLMLLSAILLVCPVGLGRLVFTLISVTGTQKHDAVALVTGFTLLGLLMRVASCLPALLRSVHRSLSAFLLWFSHLFCWSRRLHVLRIWTRSGTTCEIAIPRPALPAPVRTVTSLSTSSNSATETGAENICPTEKFTRACAGRLYVVSRVTLQALRLGCVALILLVLLPVAIGLLANLVFITPFQVAPRKTLIFGFWEHWIFGIMHLKVTVLITMASPSWWLRRRLEAVQNELITHRYNARSSRILSETAPLIIIVGLSLATPYLLSHYVWSWIHHYPEFSLRYLYPGTFGLVVAIFSCWFYIKQLQKLYVRIKDEKYLIGRRLVNCGSEEPSDDSQALTLSTNHAG</sequence>
<feature type="compositionally biased region" description="Low complexity" evidence="10">
    <location>
        <begin position="316"/>
        <end position="326"/>
    </location>
</feature>
<proteinExistence type="predicted"/>
<evidence type="ECO:0000256" key="2">
    <source>
        <dbReference type="ARBA" id="ARBA00004141"/>
    </source>
</evidence>
<evidence type="ECO:0000256" key="1">
    <source>
        <dbReference type="ARBA" id="ARBA00000900"/>
    </source>
</evidence>
<gene>
    <name evidence="13" type="ORF">D915_010081</name>
</gene>
<feature type="transmembrane region" description="Helical" evidence="11">
    <location>
        <begin position="151"/>
        <end position="173"/>
    </location>
</feature>
<dbReference type="EMBL" id="JXXN02006877">
    <property type="protein sequence ID" value="THD19258.1"/>
    <property type="molecule type" value="Genomic_DNA"/>
</dbReference>
<evidence type="ECO:0000313" key="13">
    <source>
        <dbReference type="EMBL" id="THD19258.1"/>
    </source>
</evidence>
<feature type="transmembrane region" description="Helical" evidence="11">
    <location>
        <begin position="40"/>
        <end position="65"/>
    </location>
</feature>
<comment type="catalytic activity">
    <reaction evidence="1">
        <text>S-ubiquitinyl-[E2 ubiquitin-conjugating enzyme]-L-cysteine + [acceptor protein]-L-lysine = [E2 ubiquitin-conjugating enzyme]-L-cysteine + N(6)-ubiquitinyl-[acceptor protein]-L-lysine.</text>
        <dbReference type="EC" id="2.3.2.27"/>
    </reaction>
</comment>
<feature type="domain" description="E3 ubiquitin-protein ligase MARCHF6-like C-terminal" evidence="12">
    <location>
        <begin position="509"/>
        <end position="676"/>
    </location>
</feature>
<dbReference type="Proteomes" id="UP000230066">
    <property type="component" value="Unassembled WGS sequence"/>
</dbReference>
<feature type="transmembrane region" description="Helical" evidence="11">
    <location>
        <begin position="350"/>
        <end position="379"/>
    </location>
</feature>
<feature type="transmembrane region" description="Helical" evidence="11">
    <location>
        <begin position="93"/>
        <end position="113"/>
    </location>
</feature>
<keyword evidence="7" id="KW-0833">Ubl conjugation pathway</keyword>
<evidence type="ECO:0000256" key="9">
    <source>
        <dbReference type="ARBA" id="ARBA00023136"/>
    </source>
</evidence>
<keyword evidence="6 11" id="KW-0812">Transmembrane</keyword>
<keyword evidence="9 11" id="KW-0472">Membrane</keyword>
<evidence type="ECO:0000256" key="3">
    <source>
        <dbReference type="ARBA" id="ARBA00004906"/>
    </source>
</evidence>